<reference evidence="21 22" key="1">
    <citation type="submission" date="2024-01" db="EMBL/GenBank/DDBJ databases">
        <title>Pedobacter sp. nov., isolated from oil-contaminated soil.</title>
        <authorList>
            <person name="Le N.T.T."/>
        </authorList>
    </citation>
    <scope>NUCLEOTIDE SEQUENCE [LARGE SCALE GENOMIC DNA]</scope>
    <source>
        <strain evidence="21 22">VNH31</strain>
    </source>
</reference>
<evidence type="ECO:0000256" key="5">
    <source>
        <dbReference type="ARBA" id="ARBA00012518"/>
    </source>
</evidence>
<accession>A0ABU7GYM7</accession>
<feature type="active site" evidence="19">
    <location>
        <position position="335"/>
    </location>
</feature>
<dbReference type="Pfam" id="PF02873">
    <property type="entry name" value="MurB_C"/>
    <property type="match status" value="1"/>
</dbReference>
<evidence type="ECO:0000256" key="18">
    <source>
        <dbReference type="ARBA" id="ARBA00048914"/>
    </source>
</evidence>
<dbReference type="EMBL" id="JAZDQU010000001">
    <property type="protein sequence ID" value="MEE1884127.1"/>
    <property type="molecule type" value="Genomic_DNA"/>
</dbReference>
<dbReference type="Gene3D" id="3.90.78.10">
    <property type="entry name" value="UDP-N-acetylenolpyruvoylglucosamine reductase, C-terminal domain"/>
    <property type="match status" value="1"/>
</dbReference>
<dbReference type="NCBIfam" id="NF000755">
    <property type="entry name" value="PRK00046.1"/>
    <property type="match status" value="1"/>
</dbReference>
<evidence type="ECO:0000256" key="11">
    <source>
        <dbReference type="ARBA" id="ARBA00022857"/>
    </source>
</evidence>
<comment type="cofactor">
    <cofactor evidence="1 19">
        <name>FAD</name>
        <dbReference type="ChEBI" id="CHEBI:57692"/>
    </cofactor>
</comment>
<evidence type="ECO:0000256" key="6">
    <source>
        <dbReference type="ARBA" id="ARBA00015188"/>
    </source>
</evidence>
<proteinExistence type="inferred from homology"/>
<dbReference type="PANTHER" id="PTHR21071:SF4">
    <property type="entry name" value="UDP-N-ACETYLENOLPYRUVOYLGLUCOSAMINE REDUCTASE"/>
    <property type="match status" value="1"/>
</dbReference>
<comment type="subcellular location">
    <subcellularLocation>
        <location evidence="3 19">Cytoplasm</location>
    </subcellularLocation>
</comment>
<comment type="catalytic activity">
    <reaction evidence="18 19">
        <text>UDP-N-acetyl-alpha-D-muramate + NADP(+) = UDP-N-acetyl-3-O-(1-carboxyvinyl)-alpha-D-glucosamine + NADPH + H(+)</text>
        <dbReference type="Rhea" id="RHEA:12248"/>
        <dbReference type="ChEBI" id="CHEBI:15378"/>
        <dbReference type="ChEBI" id="CHEBI:57783"/>
        <dbReference type="ChEBI" id="CHEBI:58349"/>
        <dbReference type="ChEBI" id="CHEBI:68483"/>
        <dbReference type="ChEBI" id="CHEBI:70757"/>
        <dbReference type="EC" id="1.3.1.98"/>
    </reaction>
</comment>
<evidence type="ECO:0000313" key="21">
    <source>
        <dbReference type="EMBL" id="MEE1884127.1"/>
    </source>
</evidence>
<evidence type="ECO:0000256" key="12">
    <source>
        <dbReference type="ARBA" id="ARBA00022960"/>
    </source>
</evidence>
<keyword evidence="22" id="KW-1185">Reference proteome</keyword>
<dbReference type="NCBIfam" id="TIGR00179">
    <property type="entry name" value="murB"/>
    <property type="match status" value="1"/>
</dbReference>
<evidence type="ECO:0000313" key="22">
    <source>
        <dbReference type="Proteomes" id="UP001337681"/>
    </source>
</evidence>
<keyword evidence="13 19" id="KW-0573">Peptidoglycan synthesis</keyword>
<evidence type="ECO:0000256" key="4">
    <source>
        <dbReference type="ARBA" id="ARBA00004752"/>
    </source>
</evidence>
<sequence>MEVEILNDYSLKAHNTFGIDVNTKYFTSIKSEDQLPLLIETPIYENAKILILGSGSNILFTKKFEGLVIKNDIQGIHEEVIGDDVFITVGGGMIWNDFVQYCVKNSYGGVENLSLIPGTVGASPVQNIGAYGVEISDVLFSCKAFDFKTGLFYEFTNEECEFGYRDSIFKNKAKGRYMIVSVTYKLTKQPVFKISYGAIREELDRMGIETPTIKAISDAVSTIRVNKLPDPSTIGNAGSFFKNPIISKIEFDELIFKFPEMVHYPAGNASYKIAAGWLIEQAGFKGIKIGESGTWKNQALVLVNYGNASGVELYNFSERIIEEVQIKFNIKLEREVNIF</sequence>
<dbReference type="InterPro" id="IPR011601">
    <property type="entry name" value="MurB_C"/>
</dbReference>
<dbReference type="InterPro" id="IPR036635">
    <property type="entry name" value="MurB_C_sf"/>
</dbReference>
<evidence type="ECO:0000256" key="2">
    <source>
        <dbReference type="ARBA" id="ARBA00003921"/>
    </source>
</evidence>
<comment type="caution">
    <text evidence="21">The sequence shown here is derived from an EMBL/GenBank/DDBJ whole genome shotgun (WGS) entry which is preliminary data.</text>
</comment>
<dbReference type="GO" id="GO:0008762">
    <property type="term" value="F:UDP-N-acetylmuramate dehydrogenase activity"/>
    <property type="evidence" value="ECO:0007669"/>
    <property type="project" value="UniProtKB-EC"/>
</dbReference>
<keyword evidence="10 19" id="KW-0274">FAD</keyword>
<dbReference type="InterPro" id="IPR036318">
    <property type="entry name" value="FAD-bd_PCMH-like_sf"/>
</dbReference>
<feature type="active site" description="Proton donor" evidence="19">
    <location>
        <position position="239"/>
    </location>
</feature>
<dbReference type="PANTHER" id="PTHR21071">
    <property type="entry name" value="UDP-N-ACETYLENOLPYRUVOYLGLUCOSAMINE REDUCTASE"/>
    <property type="match status" value="1"/>
</dbReference>
<dbReference type="Gene3D" id="3.30.465.10">
    <property type="match status" value="1"/>
</dbReference>
<keyword evidence="8 19" id="KW-0132">Cell division</keyword>
<evidence type="ECO:0000256" key="9">
    <source>
        <dbReference type="ARBA" id="ARBA00022630"/>
    </source>
</evidence>
<comment type="similarity">
    <text evidence="19">Belongs to the MurB family.</text>
</comment>
<dbReference type="InterPro" id="IPR016166">
    <property type="entry name" value="FAD-bd_PCMH"/>
</dbReference>
<evidence type="ECO:0000256" key="3">
    <source>
        <dbReference type="ARBA" id="ARBA00004496"/>
    </source>
</evidence>
<keyword evidence="12 19" id="KW-0133">Cell shape</keyword>
<evidence type="ECO:0000256" key="14">
    <source>
        <dbReference type="ARBA" id="ARBA00023002"/>
    </source>
</evidence>
<keyword evidence="15 19" id="KW-0131">Cell cycle</keyword>
<evidence type="ECO:0000259" key="20">
    <source>
        <dbReference type="PROSITE" id="PS51387"/>
    </source>
</evidence>
<evidence type="ECO:0000256" key="1">
    <source>
        <dbReference type="ARBA" id="ARBA00001974"/>
    </source>
</evidence>
<dbReference type="Pfam" id="PF01565">
    <property type="entry name" value="FAD_binding_4"/>
    <property type="match status" value="1"/>
</dbReference>
<feature type="active site" evidence="19">
    <location>
        <position position="165"/>
    </location>
</feature>
<keyword evidence="16 19" id="KW-0961">Cell wall biogenesis/degradation</keyword>
<dbReference type="EC" id="1.3.1.98" evidence="5 19"/>
<dbReference type="InterPro" id="IPR003170">
    <property type="entry name" value="MurB"/>
</dbReference>
<organism evidence="21 22">
    <name type="scientific">Pedobacter flavus</name>
    <dbReference type="NCBI Taxonomy" id="3113906"/>
    <lineage>
        <taxon>Bacteria</taxon>
        <taxon>Pseudomonadati</taxon>
        <taxon>Bacteroidota</taxon>
        <taxon>Sphingobacteriia</taxon>
        <taxon>Sphingobacteriales</taxon>
        <taxon>Sphingobacteriaceae</taxon>
        <taxon>Pedobacter</taxon>
    </lineage>
</organism>
<evidence type="ECO:0000256" key="10">
    <source>
        <dbReference type="ARBA" id="ARBA00022827"/>
    </source>
</evidence>
<dbReference type="SUPFAM" id="SSF56194">
    <property type="entry name" value="Uridine diphospho-N-Acetylenolpyruvylglucosamine reductase, MurB, C-terminal domain"/>
    <property type="match status" value="1"/>
</dbReference>
<gene>
    <name evidence="19 21" type="primary">murB</name>
    <name evidence="21" type="ORF">VRU49_01730</name>
</gene>
<dbReference type="RefSeq" id="WP_330145045.1">
    <property type="nucleotide sequence ID" value="NZ_JAZDQU010000001.1"/>
</dbReference>
<evidence type="ECO:0000256" key="15">
    <source>
        <dbReference type="ARBA" id="ARBA00023306"/>
    </source>
</evidence>
<dbReference type="Gene3D" id="3.30.43.10">
    <property type="entry name" value="Uridine Diphospho-n-acetylenolpyruvylglucosamine Reductase, domain 2"/>
    <property type="match status" value="1"/>
</dbReference>
<evidence type="ECO:0000256" key="8">
    <source>
        <dbReference type="ARBA" id="ARBA00022618"/>
    </source>
</evidence>
<comment type="function">
    <text evidence="2 19">Cell wall formation.</text>
</comment>
<dbReference type="HAMAP" id="MF_00037">
    <property type="entry name" value="MurB"/>
    <property type="match status" value="1"/>
</dbReference>
<dbReference type="SUPFAM" id="SSF56176">
    <property type="entry name" value="FAD-binding/transporter-associated domain-like"/>
    <property type="match status" value="1"/>
</dbReference>
<name>A0ABU7GYM7_9SPHI</name>
<evidence type="ECO:0000256" key="19">
    <source>
        <dbReference type="HAMAP-Rule" id="MF_00037"/>
    </source>
</evidence>
<comment type="pathway">
    <text evidence="4 19">Cell wall biogenesis; peptidoglycan biosynthesis.</text>
</comment>
<keyword evidence="9 19" id="KW-0285">Flavoprotein</keyword>
<evidence type="ECO:0000256" key="13">
    <source>
        <dbReference type="ARBA" id="ARBA00022984"/>
    </source>
</evidence>
<evidence type="ECO:0000256" key="7">
    <source>
        <dbReference type="ARBA" id="ARBA00022490"/>
    </source>
</evidence>
<evidence type="ECO:0000256" key="16">
    <source>
        <dbReference type="ARBA" id="ARBA00023316"/>
    </source>
</evidence>
<dbReference type="Proteomes" id="UP001337681">
    <property type="component" value="Unassembled WGS sequence"/>
</dbReference>
<feature type="domain" description="FAD-binding PCMH-type" evidence="20">
    <location>
        <begin position="18"/>
        <end position="189"/>
    </location>
</feature>
<dbReference type="InterPro" id="IPR006094">
    <property type="entry name" value="Oxid_FAD_bind_N"/>
</dbReference>
<dbReference type="InterPro" id="IPR016167">
    <property type="entry name" value="FAD-bd_PCMH_sub1"/>
</dbReference>
<dbReference type="InterPro" id="IPR016169">
    <property type="entry name" value="FAD-bd_PCMH_sub2"/>
</dbReference>
<keyword evidence="11 19" id="KW-0521">NADP</keyword>
<keyword evidence="7 19" id="KW-0963">Cytoplasm</keyword>
<keyword evidence="14 19" id="KW-0560">Oxidoreductase</keyword>
<evidence type="ECO:0000256" key="17">
    <source>
        <dbReference type="ARBA" id="ARBA00031026"/>
    </source>
</evidence>
<dbReference type="PROSITE" id="PS51387">
    <property type="entry name" value="FAD_PCMH"/>
    <property type="match status" value="1"/>
</dbReference>
<protein>
    <recommendedName>
        <fullName evidence="6 19">UDP-N-acetylenolpyruvoylglucosamine reductase</fullName>
        <ecNumber evidence="5 19">1.3.1.98</ecNumber>
    </recommendedName>
    <alternativeName>
        <fullName evidence="17 19">UDP-N-acetylmuramate dehydrogenase</fullName>
    </alternativeName>
</protein>